<gene>
    <name evidence="2" type="ORF">WN51_06510</name>
</gene>
<evidence type="ECO:0000313" key="3">
    <source>
        <dbReference type="Proteomes" id="UP000053105"/>
    </source>
</evidence>
<evidence type="ECO:0000313" key="2">
    <source>
        <dbReference type="EMBL" id="KOX69107.1"/>
    </source>
</evidence>
<accession>A0A0M8ZQW3</accession>
<evidence type="ECO:0000256" key="1">
    <source>
        <dbReference type="SAM" id="MobiDB-lite"/>
    </source>
</evidence>
<feature type="region of interest" description="Disordered" evidence="1">
    <location>
        <begin position="22"/>
        <end position="45"/>
    </location>
</feature>
<feature type="compositionally biased region" description="Acidic residues" evidence="1">
    <location>
        <begin position="28"/>
        <end position="39"/>
    </location>
</feature>
<protein>
    <submittedName>
        <fullName evidence="2">Uncharacterized protein</fullName>
    </submittedName>
</protein>
<reference evidence="2 3" key="1">
    <citation type="submission" date="2015-07" db="EMBL/GenBank/DDBJ databases">
        <title>The genome of Melipona quadrifasciata.</title>
        <authorList>
            <person name="Pan H."/>
            <person name="Kapheim K."/>
        </authorList>
    </citation>
    <scope>NUCLEOTIDE SEQUENCE [LARGE SCALE GENOMIC DNA]</scope>
    <source>
        <strain evidence="2">0111107301</strain>
        <tissue evidence="2">Whole body</tissue>
    </source>
</reference>
<dbReference type="Proteomes" id="UP000053105">
    <property type="component" value="Unassembled WGS sequence"/>
</dbReference>
<sequence length="141" mass="15833">MEFPDTSSSLVVDLVADSPNENFCKTFDEDDNDEDEDDTNDRGWGSIENLHNVHVENNGPNLTNKSCRRLTLCAPEQTTETQSPSLHPIFVISRSQHDSSRYTCSVRPARRDEFIIGEVYNTGRPVIGTTLPECLNQSQDS</sequence>
<proteinExistence type="predicted"/>
<dbReference type="EMBL" id="KQ435900">
    <property type="protein sequence ID" value="KOX69107.1"/>
    <property type="molecule type" value="Genomic_DNA"/>
</dbReference>
<name>A0A0M8ZQW3_9HYME</name>
<organism evidence="2 3">
    <name type="scientific">Melipona quadrifasciata</name>
    <dbReference type="NCBI Taxonomy" id="166423"/>
    <lineage>
        <taxon>Eukaryota</taxon>
        <taxon>Metazoa</taxon>
        <taxon>Ecdysozoa</taxon>
        <taxon>Arthropoda</taxon>
        <taxon>Hexapoda</taxon>
        <taxon>Insecta</taxon>
        <taxon>Pterygota</taxon>
        <taxon>Neoptera</taxon>
        <taxon>Endopterygota</taxon>
        <taxon>Hymenoptera</taxon>
        <taxon>Apocrita</taxon>
        <taxon>Aculeata</taxon>
        <taxon>Apoidea</taxon>
        <taxon>Anthophila</taxon>
        <taxon>Apidae</taxon>
        <taxon>Melipona</taxon>
    </lineage>
</organism>
<keyword evidence="3" id="KW-1185">Reference proteome</keyword>
<dbReference type="AlphaFoldDB" id="A0A0M8ZQW3"/>